<gene>
    <name evidence="2" type="ORF">K0U00_26525</name>
</gene>
<dbReference type="EMBL" id="JAHZIK010000903">
    <property type="protein sequence ID" value="MBW7457603.1"/>
    <property type="molecule type" value="Genomic_DNA"/>
</dbReference>
<keyword evidence="1" id="KW-1133">Transmembrane helix</keyword>
<sequence length="74" mass="7887">VLMEAVAAVFVGYSVLGAGRPNVIGTFIGSVLIGVLLNGMTMMNLQYYTNDIVKGCVLVLALAVTFVHLNRKKT</sequence>
<organism evidence="2 3">
    <name type="scientific">Paenibacillus sepulcri</name>
    <dbReference type="NCBI Taxonomy" id="359917"/>
    <lineage>
        <taxon>Bacteria</taxon>
        <taxon>Bacillati</taxon>
        <taxon>Bacillota</taxon>
        <taxon>Bacilli</taxon>
        <taxon>Bacillales</taxon>
        <taxon>Paenibacillaceae</taxon>
        <taxon>Paenibacillus</taxon>
    </lineage>
</organism>
<keyword evidence="3" id="KW-1185">Reference proteome</keyword>
<keyword evidence="1" id="KW-0472">Membrane</keyword>
<feature type="non-terminal residue" evidence="2">
    <location>
        <position position="1"/>
    </location>
</feature>
<accession>A0ABS7C9Q4</accession>
<feature type="transmembrane region" description="Helical" evidence="1">
    <location>
        <begin position="23"/>
        <end position="40"/>
    </location>
</feature>
<dbReference type="Proteomes" id="UP001519887">
    <property type="component" value="Unassembled WGS sequence"/>
</dbReference>
<evidence type="ECO:0000313" key="2">
    <source>
        <dbReference type="EMBL" id="MBW7457603.1"/>
    </source>
</evidence>
<comment type="caution">
    <text evidence="2">The sequence shown here is derived from an EMBL/GenBank/DDBJ whole genome shotgun (WGS) entry which is preliminary data.</text>
</comment>
<dbReference type="PANTHER" id="PTHR32196:SF72">
    <property type="entry name" value="RIBOSE IMPORT PERMEASE PROTEIN RBSC"/>
    <property type="match status" value="1"/>
</dbReference>
<feature type="transmembrane region" description="Helical" evidence="1">
    <location>
        <begin position="52"/>
        <end position="69"/>
    </location>
</feature>
<protein>
    <submittedName>
        <fullName evidence="2">ABC transporter permease</fullName>
    </submittedName>
</protein>
<evidence type="ECO:0000313" key="3">
    <source>
        <dbReference type="Proteomes" id="UP001519887"/>
    </source>
</evidence>
<dbReference type="PANTHER" id="PTHR32196">
    <property type="entry name" value="ABC TRANSPORTER PERMEASE PROTEIN YPHD-RELATED-RELATED"/>
    <property type="match status" value="1"/>
</dbReference>
<reference evidence="2 3" key="1">
    <citation type="submission" date="2021-07" db="EMBL/GenBank/DDBJ databases">
        <title>Paenibacillus radiodurans sp. nov., isolated from the southeastern edge of Tengger Desert.</title>
        <authorList>
            <person name="Zhang G."/>
        </authorList>
    </citation>
    <scope>NUCLEOTIDE SEQUENCE [LARGE SCALE GENOMIC DNA]</scope>
    <source>
        <strain evidence="2 3">CCM 7311</strain>
    </source>
</reference>
<keyword evidence="1" id="KW-0812">Transmembrane</keyword>
<proteinExistence type="predicted"/>
<evidence type="ECO:0000256" key="1">
    <source>
        <dbReference type="SAM" id="Phobius"/>
    </source>
</evidence>
<name>A0ABS7C9Q4_9BACL</name>